<gene>
    <name evidence="1" type="ORF">IHE45_01G068300</name>
</gene>
<dbReference type="EMBL" id="CM037011">
    <property type="protein sequence ID" value="KAH7692466.1"/>
    <property type="molecule type" value="Genomic_DNA"/>
</dbReference>
<sequence>MGEGTGDYVRLGGCAPDPESVDMGSPEKRCPLRMCSLWCWLKVVILAIVVLGVVAAFVIWGGPLLLKKVVTPILDWEMAAFSRPVLGLILFTSIALFPALLLPSSPCMWIAGITFGYGYGFLLIMAGTSVGMSLPYFIGSLFRYRIHRWLERWPKKAAIIRLAGEGNWFHQFRAVALIRISPFPYIIFNYAAVATNVKYSPYIVGSIVGTIPETFLTIYSGILIRSLADATNQGGFLSMQQVIYDAIGFCVAVVATIAITIYAKKALRKLQAEEELS</sequence>
<protein>
    <submittedName>
        <fullName evidence="1">Uncharacterized protein</fullName>
    </submittedName>
</protein>
<organism evidence="1 2">
    <name type="scientific">Dioscorea alata</name>
    <name type="common">Purple yam</name>
    <dbReference type="NCBI Taxonomy" id="55571"/>
    <lineage>
        <taxon>Eukaryota</taxon>
        <taxon>Viridiplantae</taxon>
        <taxon>Streptophyta</taxon>
        <taxon>Embryophyta</taxon>
        <taxon>Tracheophyta</taxon>
        <taxon>Spermatophyta</taxon>
        <taxon>Magnoliopsida</taxon>
        <taxon>Liliopsida</taxon>
        <taxon>Dioscoreales</taxon>
        <taxon>Dioscoreaceae</taxon>
        <taxon>Dioscorea</taxon>
    </lineage>
</organism>
<evidence type="ECO:0000313" key="2">
    <source>
        <dbReference type="Proteomes" id="UP000827976"/>
    </source>
</evidence>
<keyword evidence="2" id="KW-1185">Reference proteome</keyword>
<dbReference type="Proteomes" id="UP000827976">
    <property type="component" value="Chromosome 1"/>
</dbReference>
<name>A0ACB7WUT0_DIOAL</name>
<evidence type="ECO:0000313" key="1">
    <source>
        <dbReference type="EMBL" id="KAH7692466.1"/>
    </source>
</evidence>
<reference evidence="2" key="1">
    <citation type="journal article" date="2022" name="Nat. Commun.">
        <title>Chromosome evolution and the genetic basis of agronomically important traits in greater yam.</title>
        <authorList>
            <person name="Bredeson J.V."/>
            <person name="Lyons J.B."/>
            <person name="Oniyinde I.O."/>
            <person name="Okereke N.R."/>
            <person name="Kolade O."/>
            <person name="Nnabue I."/>
            <person name="Nwadili C.O."/>
            <person name="Hribova E."/>
            <person name="Parker M."/>
            <person name="Nwogha J."/>
            <person name="Shu S."/>
            <person name="Carlson J."/>
            <person name="Kariba R."/>
            <person name="Muthemba S."/>
            <person name="Knop K."/>
            <person name="Barton G.J."/>
            <person name="Sherwood A.V."/>
            <person name="Lopez-Montes A."/>
            <person name="Asiedu R."/>
            <person name="Jamnadass R."/>
            <person name="Muchugi A."/>
            <person name="Goodstein D."/>
            <person name="Egesi C.N."/>
            <person name="Featherston J."/>
            <person name="Asfaw A."/>
            <person name="Simpson G.G."/>
            <person name="Dolezel J."/>
            <person name="Hendre P.S."/>
            <person name="Van Deynze A."/>
            <person name="Kumar P.L."/>
            <person name="Obidiegwu J.E."/>
            <person name="Bhattacharjee R."/>
            <person name="Rokhsar D.S."/>
        </authorList>
    </citation>
    <scope>NUCLEOTIDE SEQUENCE [LARGE SCALE GENOMIC DNA]</scope>
    <source>
        <strain evidence="2">cv. TDa95/00328</strain>
    </source>
</reference>
<proteinExistence type="predicted"/>
<accession>A0ACB7WUT0</accession>
<comment type="caution">
    <text evidence="1">The sequence shown here is derived from an EMBL/GenBank/DDBJ whole genome shotgun (WGS) entry which is preliminary data.</text>
</comment>